<dbReference type="AlphaFoldDB" id="A0A0F9KSP0"/>
<comment type="caution">
    <text evidence="2">The sequence shown here is derived from an EMBL/GenBank/DDBJ whole genome shotgun (WGS) entry which is preliminary data.</text>
</comment>
<dbReference type="Pfam" id="PF00149">
    <property type="entry name" value="Metallophos"/>
    <property type="match status" value="1"/>
</dbReference>
<name>A0A0F9KSP0_9ZZZZ</name>
<proteinExistence type="predicted"/>
<accession>A0A0F9KSP0</accession>
<dbReference type="InterPro" id="IPR004843">
    <property type="entry name" value="Calcineurin-like_PHP"/>
</dbReference>
<protein>
    <recommendedName>
        <fullName evidence="1">Calcineurin-like phosphoesterase domain-containing protein</fullName>
    </recommendedName>
</protein>
<feature type="domain" description="Calcineurin-like phosphoesterase" evidence="1">
    <location>
        <begin position="3"/>
        <end position="49"/>
    </location>
</feature>
<evidence type="ECO:0000259" key="1">
    <source>
        <dbReference type="Pfam" id="PF00149"/>
    </source>
</evidence>
<gene>
    <name evidence="2" type="ORF">LCGC14_1296430</name>
</gene>
<sequence length="59" mass="6748">MARVLVIGDIHAPATRKGYMQFCRDLYAQWDCDHVVFIGDVVDWHAISFWAKNPECPGP</sequence>
<dbReference type="GO" id="GO:0016787">
    <property type="term" value="F:hydrolase activity"/>
    <property type="evidence" value="ECO:0007669"/>
    <property type="project" value="InterPro"/>
</dbReference>
<organism evidence="2">
    <name type="scientific">marine sediment metagenome</name>
    <dbReference type="NCBI Taxonomy" id="412755"/>
    <lineage>
        <taxon>unclassified sequences</taxon>
        <taxon>metagenomes</taxon>
        <taxon>ecological metagenomes</taxon>
    </lineage>
</organism>
<feature type="non-terminal residue" evidence="2">
    <location>
        <position position="59"/>
    </location>
</feature>
<evidence type="ECO:0000313" key="2">
    <source>
        <dbReference type="EMBL" id="KKM84718.1"/>
    </source>
</evidence>
<dbReference type="EMBL" id="LAZR01007522">
    <property type="protein sequence ID" value="KKM84718.1"/>
    <property type="molecule type" value="Genomic_DNA"/>
</dbReference>
<dbReference type="Gene3D" id="3.60.21.10">
    <property type="match status" value="1"/>
</dbReference>
<reference evidence="2" key="1">
    <citation type="journal article" date="2015" name="Nature">
        <title>Complex archaea that bridge the gap between prokaryotes and eukaryotes.</title>
        <authorList>
            <person name="Spang A."/>
            <person name="Saw J.H."/>
            <person name="Jorgensen S.L."/>
            <person name="Zaremba-Niedzwiedzka K."/>
            <person name="Martijn J."/>
            <person name="Lind A.E."/>
            <person name="van Eijk R."/>
            <person name="Schleper C."/>
            <person name="Guy L."/>
            <person name="Ettema T.J."/>
        </authorList>
    </citation>
    <scope>NUCLEOTIDE SEQUENCE</scope>
</reference>
<dbReference type="InterPro" id="IPR029052">
    <property type="entry name" value="Metallo-depent_PP-like"/>
</dbReference>
<dbReference type="SUPFAM" id="SSF56300">
    <property type="entry name" value="Metallo-dependent phosphatases"/>
    <property type="match status" value="1"/>
</dbReference>